<gene>
    <name evidence="3" type="ORF">MTR67_028253</name>
</gene>
<proteinExistence type="predicted"/>
<evidence type="ECO:0000313" key="3">
    <source>
        <dbReference type="EMBL" id="WMV34868.1"/>
    </source>
</evidence>
<accession>A0AAF0U0G6</accession>
<dbReference type="Gene3D" id="1.10.8.430">
    <property type="entry name" value="Helical domain of apoptotic protease-activating factors"/>
    <property type="match status" value="1"/>
</dbReference>
<dbReference type="InterPro" id="IPR002182">
    <property type="entry name" value="NB-ARC"/>
</dbReference>
<dbReference type="AlphaFoldDB" id="A0AAF0U0G6"/>
<dbReference type="Gene3D" id="3.80.10.10">
    <property type="entry name" value="Ribonuclease Inhibitor"/>
    <property type="match status" value="1"/>
</dbReference>
<dbReference type="InterPro" id="IPR027417">
    <property type="entry name" value="P-loop_NTPase"/>
</dbReference>
<dbReference type="InterPro" id="IPR042197">
    <property type="entry name" value="Apaf_helical"/>
</dbReference>
<dbReference type="PANTHER" id="PTHR15140">
    <property type="entry name" value="TUBULIN-SPECIFIC CHAPERONE E"/>
    <property type="match status" value="1"/>
</dbReference>
<dbReference type="SUPFAM" id="SSF52058">
    <property type="entry name" value="L domain-like"/>
    <property type="match status" value="1"/>
</dbReference>
<dbReference type="SUPFAM" id="SSF52540">
    <property type="entry name" value="P-loop containing nucleoside triphosphate hydrolases"/>
    <property type="match status" value="1"/>
</dbReference>
<dbReference type="GO" id="GO:0043531">
    <property type="term" value="F:ADP binding"/>
    <property type="evidence" value="ECO:0007669"/>
    <property type="project" value="InterPro"/>
</dbReference>
<dbReference type="InterPro" id="IPR032675">
    <property type="entry name" value="LRR_dom_sf"/>
</dbReference>
<evidence type="ECO:0000256" key="1">
    <source>
        <dbReference type="ARBA" id="ARBA00022614"/>
    </source>
</evidence>
<dbReference type="Proteomes" id="UP001234989">
    <property type="component" value="Chromosome 6"/>
</dbReference>
<reference evidence="3" key="1">
    <citation type="submission" date="2023-08" db="EMBL/GenBank/DDBJ databases">
        <title>A de novo genome assembly of Solanum verrucosum Schlechtendal, a Mexican diploid species geographically isolated from the other diploid A-genome species in potato relatives.</title>
        <authorList>
            <person name="Hosaka K."/>
        </authorList>
    </citation>
    <scope>NUCLEOTIDE SEQUENCE</scope>
    <source>
        <tissue evidence="3">Young leaves</tissue>
    </source>
</reference>
<name>A0AAF0U0G6_SOLVR</name>
<protein>
    <recommendedName>
        <fullName evidence="2">NB-ARC domain-containing protein</fullName>
    </recommendedName>
</protein>
<keyword evidence="1" id="KW-0433">Leucine-rich repeat</keyword>
<organism evidence="3 4">
    <name type="scientific">Solanum verrucosum</name>
    <dbReference type="NCBI Taxonomy" id="315347"/>
    <lineage>
        <taxon>Eukaryota</taxon>
        <taxon>Viridiplantae</taxon>
        <taxon>Streptophyta</taxon>
        <taxon>Embryophyta</taxon>
        <taxon>Tracheophyta</taxon>
        <taxon>Spermatophyta</taxon>
        <taxon>Magnoliopsida</taxon>
        <taxon>eudicotyledons</taxon>
        <taxon>Gunneridae</taxon>
        <taxon>Pentapetalae</taxon>
        <taxon>asterids</taxon>
        <taxon>lamiids</taxon>
        <taxon>Solanales</taxon>
        <taxon>Solanaceae</taxon>
        <taxon>Solanoideae</taxon>
        <taxon>Solaneae</taxon>
        <taxon>Solanum</taxon>
    </lineage>
</organism>
<sequence>MLRKSLISRRYLIVLDDIWDVEAWEDLDKCFPEESWELLEKKVFRGKSCPPVLLEAGLQVALHCKGLPLVVVLIAGCIAKMGREASLWLEVANDLSSLALGEQSMKKPSMVPDRVQGDVVYCSLHDVVREFFLRKLTEDKYMHLTVPYNPYQHLCSTESRLCIYIHDDLVKQLDHSDYQLDKIPALDFKETNSLEYIAQPKLNTWNNRYSNPLDLVVKLRFVRALHLMDVLLPNSWATAIQSLAQLRYLAIYVKDFELEWISHLDNLQTLQVQSSKKLHLRAATLWEMTKLRHVDMECFSVVWKDNYEGSFEECSTTMLENMKTFHTYHVLFDNMNPRFWWRFPNLEELSLHVKYVPHDEFPLFPIPEVHTLSVEFSVMNFQDSVGWERYYVFPSNLRHLHLANCFLTEEMVLNIARLKKLEILTLRGGVRLMIFQSYCWDVTNVEFPALKYSVCRWKNGKHQRNPFPCLRSYV</sequence>
<keyword evidence="4" id="KW-1185">Reference proteome</keyword>
<feature type="domain" description="NB-ARC" evidence="2">
    <location>
        <begin position="1"/>
        <end position="34"/>
    </location>
</feature>
<dbReference type="EMBL" id="CP133617">
    <property type="protein sequence ID" value="WMV34868.1"/>
    <property type="molecule type" value="Genomic_DNA"/>
</dbReference>
<dbReference type="PANTHER" id="PTHR15140:SF40">
    <property type="entry name" value="LATE BLIGHT RESISTANCE PROTEIN HOMOLOG R1C-3"/>
    <property type="match status" value="1"/>
</dbReference>
<evidence type="ECO:0000313" key="4">
    <source>
        <dbReference type="Proteomes" id="UP001234989"/>
    </source>
</evidence>
<evidence type="ECO:0000259" key="2">
    <source>
        <dbReference type="Pfam" id="PF00931"/>
    </source>
</evidence>
<dbReference type="Pfam" id="PF00931">
    <property type="entry name" value="NB-ARC"/>
    <property type="match status" value="1"/>
</dbReference>